<comment type="caution">
    <text evidence="2">The sequence shown here is derived from an EMBL/GenBank/DDBJ whole genome shotgun (WGS) entry which is preliminary data.</text>
</comment>
<sequence>MAEAQILLFGPPRVRRGDAEVRFDTRKAVALLAVLAVTGQPHGRDALTELLWPDLPRANARSTLRRTLSVAAAIGPALVVDGDAIAVDPGACFCDVAEFRRLVGEGTLAAATDAVALVTGRFLEGLVLRDSPEFDDWRFGVERMLQDELSVTLRRLSSHAVRSGDFDAALSFARRRTEIDALSEPAHADLMLVTAWAGDRSGALRVYRDLVRRLDHALGVSPVPSTQALYHAIRTGATPPPPSPASRPRVQGAQPEVVRQLVAAAAVIGAPADAELLRIVSGRDEAEIAAALEDGVLQGSGEPRAYAVADPLVAAQALSALSLARRRLLHGRVAEALARRAGTVGEASAEAVGEHFADAGRDAEAAEWFALAAAAASERGDDSAALDAWRSAQAVGLDTVAVHLAVATGLLRLRRYAEALVALGRAGERAGDDAAALAAARQELAAAERSADHPRIVVCSSHLSDLLYAAGDEDAARAAQRRWAEALAELERDDAEPSPWTLSEW</sequence>
<name>A0ABT7N2H5_9MICO</name>
<dbReference type="SUPFAM" id="SSF48452">
    <property type="entry name" value="TPR-like"/>
    <property type="match status" value="2"/>
</dbReference>
<evidence type="ECO:0000313" key="3">
    <source>
        <dbReference type="Proteomes" id="UP001235064"/>
    </source>
</evidence>
<dbReference type="PANTHER" id="PTHR35807">
    <property type="entry name" value="TRANSCRIPTIONAL REGULATOR REDD-RELATED"/>
    <property type="match status" value="1"/>
</dbReference>
<evidence type="ECO:0000259" key="1">
    <source>
        <dbReference type="SMART" id="SM01043"/>
    </source>
</evidence>
<organism evidence="2 3">
    <name type="scientific">Microbacterium candidum</name>
    <dbReference type="NCBI Taxonomy" id="3041922"/>
    <lineage>
        <taxon>Bacteria</taxon>
        <taxon>Bacillati</taxon>
        <taxon>Actinomycetota</taxon>
        <taxon>Actinomycetes</taxon>
        <taxon>Micrococcales</taxon>
        <taxon>Microbacteriaceae</taxon>
        <taxon>Microbacterium</taxon>
    </lineage>
</organism>
<dbReference type="SMART" id="SM01043">
    <property type="entry name" value="BTAD"/>
    <property type="match status" value="1"/>
</dbReference>
<dbReference type="Pfam" id="PF03704">
    <property type="entry name" value="BTAD"/>
    <property type="match status" value="1"/>
</dbReference>
<dbReference type="InterPro" id="IPR051677">
    <property type="entry name" value="AfsR-DnrI-RedD_regulator"/>
</dbReference>
<evidence type="ECO:0000313" key="2">
    <source>
        <dbReference type="EMBL" id="MDL9980865.1"/>
    </source>
</evidence>
<protein>
    <submittedName>
        <fullName evidence="2">BTAD domain-containing putative transcriptional regulator</fullName>
    </submittedName>
</protein>
<dbReference type="Gene3D" id="1.25.40.10">
    <property type="entry name" value="Tetratricopeptide repeat domain"/>
    <property type="match status" value="1"/>
</dbReference>
<dbReference type="InterPro" id="IPR036388">
    <property type="entry name" value="WH-like_DNA-bd_sf"/>
</dbReference>
<accession>A0ABT7N2H5</accession>
<reference evidence="2 3" key="1">
    <citation type="submission" date="2023-06" db="EMBL/GenBank/DDBJ databases">
        <title>Microbacterium sp. nov., isolated from a waste landfill.</title>
        <authorList>
            <person name="Wen W."/>
        </authorList>
    </citation>
    <scope>NUCLEOTIDE SEQUENCE [LARGE SCALE GENOMIC DNA]</scope>
    <source>
        <strain evidence="2 3">ASV49</strain>
    </source>
</reference>
<dbReference type="EMBL" id="JASXSZ010000005">
    <property type="protein sequence ID" value="MDL9980865.1"/>
    <property type="molecule type" value="Genomic_DNA"/>
</dbReference>
<dbReference type="Proteomes" id="UP001235064">
    <property type="component" value="Unassembled WGS sequence"/>
</dbReference>
<dbReference type="InterPro" id="IPR005158">
    <property type="entry name" value="BTAD"/>
</dbReference>
<dbReference type="RefSeq" id="WP_286289820.1">
    <property type="nucleotide sequence ID" value="NZ_JASXSZ010000005.1"/>
</dbReference>
<dbReference type="Gene3D" id="1.10.10.10">
    <property type="entry name" value="Winged helix-like DNA-binding domain superfamily/Winged helix DNA-binding domain"/>
    <property type="match status" value="1"/>
</dbReference>
<gene>
    <name evidence="2" type="ORF">QSV35_16110</name>
</gene>
<keyword evidence="3" id="KW-1185">Reference proteome</keyword>
<feature type="domain" description="Bacterial transcriptional activator" evidence="1">
    <location>
        <begin position="94"/>
        <end position="234"/>
    </location>
</feature>
<dbReference type="InterPro" id="IPR011990">
    <property type="entry name" value="TPR-like_helical_dom_sf"/>
</dbReference>
<proteinExistence type="predicted"/>